<comment type="caution">
    <text evidence="4">The sequence shown here is derived from an EMBL/GenBank/DDBJ whole genome shotgun (WGS) entry which is preliminary data.</text>
</comment>
<keyword evidence="1" id="KW-1133">Transmembrane helix</keyword>
<proteinExistence type="predicted"/>
<dbReference type="InterPro" id="IPR023346">
    <property type="entry name" value="Lysozyme-like_dom_sf"/>
</dbReference>
<evidence type="ECO:0000313" key="4">
    <source>
        <dbReference type="EMBL" id="EAQ95723.1"/>
    </source>
</evidence>
<evidence type="ECO:0000256" key="2">
    <source>
        <dbReference type="SAM" id="SignalP"/>
    </source>
</evidence>
<evidence type="ECO:0000313" key="5">
    <source>
        <dbReference type="Proteomes" id="UP000019205"/>
    </source>
</evidence>
<gene>
    <name evidence="4" type="ORF">KT71_13844</name>
</gene>
<dbReference type="CDD" id="cd13400">
    <property type="entry name" value="LT_IagB-like"/>
    <property type="match status" value="1"/>
</dbReference>
<dbReference type="STRING" id="314285.KT71_13844"/>
<feature type="domain" description="Transglycosylase SLT" evidence="3">
    <location>
        <begin position="38"/>
        <end position="166"/>
    </location>
</feature>
<feature type="signal peptide" evidence="2">
    <location>
        <begin position="1"/>
        <end position="24"/>
    </location>
</feature>
<keyword evidence="5" id="KW-1185">Reference proteome</keyword>
<sequence length="183" mass="20230">MIRRGLSAIVMIALSASHTHIAIAAPYGSVPGIYMQVASAYGIPTTMLYAVALAESGKHVKRLNATQPWPWTLNIEGEGQYFPNRHAAVEAGHQALSTGIRSVDMGLMQVNWGYHKAALRSVESAIDPLYNLQVGARILADCYRARRDWWAAVGCYHAPTNAERAARYSGRVRQIWLQVRKVN</sequence>
<protein>
    <submittedName>
        <fullName evidence="4">Transglycosylase SLT domain protein</fullName>
    </submittedName>
</protein>
<dbReference type="AlphaFoldDB" id="A4AE31"/>
<reference evidence="4 5" key="1">
    <citation type="journal article" date="2007" name="Proc. Natl. Acad. Sci. U.S.A.">
        <title>Characterization of a marine gammaproteobacterium capable of aerobic anoxygenic photosynthesis.</title>
        <authorList>
            <person name="Fuchs B.M."/>
            <person name="Spring S."/>
            <person name="Teeling H."/>
            <person name="Quast C."/>
            <person name="Wulf J."/>
            <person name="Schattenhofer M."/>
            <person name="Yan S."/>
            <person name="Ferriera S."/>
            <person name="Johnson J."/>
            <person name="Glockner F.O."/>
            <person name="Amann R."/>
        </authorList>
    </citation>
    <scope>NUCLEOTIDE SEQUENCE [LARGE SCALE GENOMIC DNA]</scope>
    <source>
        <strain evidence="4">KT71</strain>
    </source>
</reference>
<evidence type="ECO:0000256" key="1">
    <source>
        <dbReference type="SAM" id="Phobius"/>
    </source>
</evidence>
<reference evidence="4 5" key="2">
    <citation type="journal article" date="2009" name="PLoS ONE">
        <title>The photosynthetic apparatus and its regulation in the aerobic gammaproteobacterium Congregibacter litoralis gen. nov., sp. nov.</title>
        <authorList>
            <person name="Spring S."/>
            <person name="Lunsdorf H."/>
            <person name="Fuchs B.M."/>
            <person name="Tindall B.J."/>
        </authorList>
    </citation>
    <scope>NUCLEOTIDE SEQUENCE [LARGE SCALE GENOMIC DNA]</scope>
    <source>
        <strain evidence="4">KT71</strain>
    </source>
</reference>
<evidence type="ECO:0000259" key="3">
    <source>
        <dbReference type="Pfam" id="PF01464"/>
    </source>
</evidence>
<dbReference type="HOGENOM" id="CLU_063182_2_0_6"/>
<keyword evidence="2" id="KW-0732">Signal</keyword>
<dbReference type="Pfam" id="PF01464">
    <property type="entry name" value="SLT"/>
    <property type="match status" value="1"/>
</dbReference>
<dbReference type="InterPro" id="IPR008258">
    <property type="entry name" value="Transglycosylase_SLT_dom_1"/>
</dbReference>
<dbReference type="eggNOG" id="COG0741">
    <property type="taxonomic scope" value="Bacteria"/>
</dbReference>
<feature type="chain" id="PRO_5002664489" evidence="2">
    <location>
        <begin position="25"/>
        <end position="183"/>
    </location>
</feature>
<dbReference type="Proteomes" id="UP000019205">
    <property type="component" value="Chromosome"/>
</dbReference>
<name>A4AE31_9GAMM</name>
<organism evidence="4 5">
    <name type="scientific">Congregibacter litoralis KT71</name>
    <dbReference type="NCBI Taxonomy" id="314285"/>
    <lineage>
        <taxon>Bacteria</taxon>
        <taxon>Pseudomonadati</taxon>
        <taxon>Pseudomonadota</taxon>
        <taxon>Gammaproteobacteria</taxon>
        <taxon>Cellvibrionales</taxon>
        <taxon>Halieaceae</taxon>
        <taxon>Congregibacter</taxon>
    </lineage>
</organism>
<dbReference type="EMBL" id="AAOA02000001">
    <property type="protein sequence ID" value="EAQ95723.1"/>
    <property type="molecule type" value="Genomic_DNA"/>
</dbReference>
<keyword evidence="1" id="KW-0812">Transmembrane</keyword>
<feature type="transmembrane region" description="Helical" evidence="1">
    <location>
        <begin position="34"/>
        <end position="54"/>
    </location>
</feature>
<dbReference type="SUPFAM" id="SSF53955">
    <property type="entry name" value="Lysozyme-like"/>
    <property type="match status" value="1"/>
</dbReference>
<accession>A4AE31</accession>
<dbReference type="Gene3D" id="1.10.530.10">
    <property type="match status" value="1"/>
</dbReference>
<keyword evidence="1" id="KW-0472">Membrane</keyword>